<evidence type="ECO:0000256" key="3">
    <source>
        <dbReference type="ARBA" id="ARBA00022448"/>
    </source>
</evidence>
<evidence type="ECO:0000256" key="6">
    <source>
        <dbReference type="ARBA" id="ARBA00023136"/>
    </source>
</evidence>
<organism evidence="8 9">
    <name type="scientific">Dimorphilus gyrociliatus</name>
    <dbReference type="NCBI Taxonomy" id="2664684"/>
    <lineage>
        <taxon>Eukaryota</taxon>
        <taxon>Metazoa</taxon>
        <taxon>Spiralia</taxon>
        <taxon>Lophotrochozoa</taxon>
        <taxon>Annelida</taxon>
        <taxon>Polychaeta</taxon>
        <taxon>Polychaeta incertae sedis</taxon>
        <taxon>Dinophilidae</taxon>
        <taxon>Dimorphilus</taxon>
    </lineage>
</organism>
<dbReference type="Proteomes" id="UP000549394">
    <property type="component" value="Unassembled WGS sequence"/>
</dbReference>
<evidence type="ECO:0000313" key="9">
    <source>
        <dbReference type="Proteomes" id="UP000549394"/>
    </source>
</evidence>
<evidence type="ECO:0000313" key="8">
    <source>
        <dbReference type="EMBL" id="CAD5114783.1"/>
    </source>
</evidence>
<dbReference type="InterPro" id="IPR006042">
    <property type="entry name" value="Xan_ur_permease"/>
</dbReference>
<keyword evidence="9" id="KW-1185">Reference proteome</keyword>
<dbReference type="PROSITE" id="PS01116">
    <property type="entry name" value="XANTH_URACIL_PERMASE"/>
    <property type="match status" value="1"/>
</dbReference>
<feature type="transmembrane region" description="Helical" evidence="7">
    <location>
        <begin position="420"/>
        <end position="439"/>
    </location>
</feature>
<keyword evidence="5 7" id="KW-1133">Transmembrane helix</keyword>
<feature type="transmembrane region" description="Helical" evidence="7">
    <location>
        <begin position="451"/>
        <end position="468"/>
    </location>
</feature>
<feature type="transmembrane region" description="Helical" evidence="7">
    <location>
        <begin position="392"/>
        <end position="414"/>
    </location>
</feature>
<feature type="transmembrane region" description="Helical" evidence="7">
    <location>
        <begin position="251"/>
        <end position="272"/>
    </location>
</feature>
<evidence type="ECO:0000256" key="7">
    <source>
        <dbReference type="SAM" id="Phobius"/>
    </source>
</evidence>
<feature type="transmembrane region" description="Helical" evidence="7">
    <location>
        <begin position="211"/>
        <end position="231"/>
    </location>
</feature>
<proteinExistence type="inferred from homology"/>
<dbReference type="GO" id="GO:0005886">
    <property type="term" value="C:plasma membrane"/>
    <property type="evidence" value="ECO:0007669"/>
    <property type="project" value="UniProtKB-ARBA"/>
</dbReference>
<feature type="transmembrane region" description="Helical" evidence="7">
    <location>
        <begin position="70"/>
        <end position="88"/>
    </location>
</feature>
<comment type="subcellular location">
    <subcellularLocation>
        <location evidence="1">Membrane</location>
        <topology evidence="1">Multi-pass membrane protein</topology>
    </subcellularLocation>
</comment>
<feature type="transmembrane region" description="Helical" evidence="7">
    <location>
        <begin position="37"/>
        <end position="58"/>
    </location>
</feature>
<dbReference type="GO" id="GO:0022857">
    <property type="term" value="F:transmembrane transporter activity"/>
    <property type="evidence" value="ECO:0007669"/>
    <property type="project" value="InterPro"/>
</dbReference>
<dbReference type="Pfam" id="PF00860">
    <property type="entry name" value="Xan_ur_permease"/>
    <property type="match status" value="1"/>
</dbReference>
<name>A0A7I8VGK1_9ANNE</name>
<evidence type="ECO:0000256" key="2">
    <source>
        <dbReference type="ARBA" id="ARBA00008821"/>
    </source>
</evidence>
<sequence length="589" mass="64126">MGDIDENIDVNLSEKPSEVLWKVNQTPPLCTCILLGLQHYLAMFVATLSIPLVLSPHLCMDDDIVGQAKLVGTLFFTCGIITTVQVVFGVRLPIIQAGTFALLSPTMAYLSLPHMKCPRRIVASGNISEISLNGTDIIRGSIEHQNLWQGRLSEIQGSLMVVACIEIVFGLSGAVGYLLKYIGPLSISPTIALLGLSLFQPASNFGAKHWPTCIVTMVLILIFSLYLSRFAVPLPTYNRSKSRCSVKRTKIFNMFPVLIAMCLSWLLCWILTMSDTLPNEARTDAKLQVIYDSPWFRLPWPFQWGAPKVKLPAVLGLMAGILATTVESVGDYYACARLAGAPPPPPSAVNRGILIEGIGSFFDGILGTGNGTTSTSINVGVVGLTRVGSRSVVLVSAFLMSFLGVFCKFGAIFVTIPEPVVGGAFFMLFGMIFAVGISSLKTVDLNSPRNLGIFGFSFFFGMAVPQWVKANPHAIDTGSPTADSALTVLISTSMFVGGVIGFFLDNTVPGSKKERGLLPQSEEEIQNDVSSIYDLPFNIGKLSRYFRYIPICPAFEGFNRKRHRVTSNHTTSENFKETTEFVNISNEQL</sequence>
<feature type="transmembrane region" description="Helical" evidence="7">
    <location>
        <begin position="157"/>
        <end position="175"/>
    </location>
</feature>
<comment type="caution">
    <text evidence="8">The sequence shown here is derived from an EMBL/GenBank/DDBJ whole genome shotgun (WGS) entry which is preliminary data.</text>
</comment>
<evidence type="ECO:0000256" key="4">
    <source>
        <dbReference type="ARBA" id="ARBA00022692"/>
    </source>
</evidence>
<feature type="transmembrane region" description="Helical" evidence="7">
    <location>
        <begin position="488"/>
        <end position="508"/>
    </location>
</feature>
<evidence type="ECO:0000256" key="1">
    <source>
        <dbReference type="ARBA" id="ARBA00004141"/>
    </source>
</evidence>
<protein>
    <submittedName>
        <fullName evidence="8">DgyrCDS3826</fullName>
    </submittedName>
</protein>
<gene>
    <name evidence="8" type="ORF">DGYR_LOCUS3603</name>
</gene>
<reference evidence="8 9" key="1">
    <citation type="submission" date="2020-08" db="EMBL/GenBank/DDBJ databases">
        <authorList>
            <person name="Hejnol A."/>
        </authorList>
    </citation>
    <scope>NUCLEOTIDE SEQUENCE [LARGE SCALE GENOMIC DNA]</scope>
</reference>
<dbReference type="EMBL" id="CAJFCJ010000005">
    <property type="protein sequence ID" value="CAD5114783.1"/>
    <property type="molecule type" value="Genomic_DNA"/>
</dbReference>
<comment type="similarity">
    <text evidence="2">Belongs to the nucleobase:cation symporter-2 (NCS2) (TC 2.A.40) family.</text>
</comment>
<dbReference type="InterPro" id="IPR006043">
    <property type="entry name" value="NCS2"/>
</dbReference>
<keyword evidence="3" id="KW-0813">Transport</keyword>
<keyword evidence="6 7" id="KW-0472">Membrane</keyword>
<accession>A0A7I8VGK1</accession>
<keyword evidence="4 7" id="KW-0812">Transmembrane</keyword>
<dbReference type="PANTHER" id="PTHR11119">
    <property type="entry name" value="XANTHINE-URACIL / VITAMIN C PERMEASE FAMILY MEMBER"/>
    <property type="match status" value="1"/>
</dbReference>
<evidence type="ECO:0000256" key="5">
    <source>
        <dbReference type="ARBA" id="ARBA00022989"/>
    </source>
</evidence>
<dbReference type="AlphaFoldDB" id="A0A7I8VGK1"/>
<dbReference type="OrthoDB" id="1641903at2759"/>